<name>A0ABN9YBU0_9DINO</name>
<organism evidence="1 2">
    <name type="scientific">Prorocentrum cordatum</name>
    <dbReference type="NCBI Taxonomy" id="2364126"/>
    <lineage>
        <taxon>Eukaryota</taxon>
        <taxon>Sar</taxon>
        <taxon>Alveolata</taxon>
        <taxon>Dinophyceae</taxon>
        <taxon>Prorocentrales</taxon>
        <taxon>Prorocentraceae</taxon>
        <taxon>Prorocentrum</taxon>
    </lineage>
</organism>
<feature type="non-terminal residue" evidence="1">
    <location>
        <position position="1"/>
    </location>
</feature>
<feature type="non-terminal residue" evidence="1">
    <location>
        <position position="51"/>
    </location>
</feature>
<accession>A0ABN9YBU0</accession>
<comment type="caution">
    <text evidence="1">The sequence shown here is derived from an EMBL/GenBank/DDBJ whole genome shotgun (WGS) entry which is preliminary data.</text>
</comment>
<sequence length="51" mass="5964">VKIEDIDFEAVQECSDKNFLKRYIKILEEDGGYFQELLKACKDKLLEVAPK</sequence>
<evidence type="ECO:0000313" key="2">
    <source>
        <dbReference type="Proteomes" id="UP001189429"/>
    </source>
</evidence>
<gene>
    <name evidence="1" type="ORF">PCOR1329_LOCUS84453</name>
</gene>
<dbReference type="Proteomes" id="UP001189429">
    <property type="component" value="Unassembled WGS sequence"/>
</dbReference>
<protein>
    <recommendedName>
        <fullName evidence="3">Spindle assembly abnormal protein 6 N-terminal domain-containing protein</fullName>
    </recommendedName>
</protein>
<reference evidence="1" key="1">
    <citation type="submission" date="2023-10" db="EMBL/GenBank/DDBJ databases">
        <authorList>
            <person name="Chen Y."/>
            <person name="Shah S."/>
            <person name="Dougan E. K."/>
            <person name="Thang M."/>
            <person name="Chan C."/>
        </authorList>
    </citation>
    <scope>NUCLEOTIDE SEQUENCE [LARGE SCALE GENOMIC DNA]</scope>
</reference>
<keyword evidence="2" id="KW-1185">Reference proteome</keyword>
<dbReference type="EMBL" id="CAUYUJ010022349">
    <property type="protein sequence ID" value="CAK0910218.1"/>
    <property type="molecule type" value="Genomic_DNA"/>
</dbReference>
<evidence type="ECO:0000313" key="1">
    <source>
        <dbReference type="EMBL" id="CAK0910218.1"/>
    </source>
</evidence>
<proteinExistence type="predicted"/>
<evidence type="ECO:0008006" key="3">
    <source>
        <dbReference type="Google" id="ProtNLM"/>
    </source>
</evidence>